<keyword evidence="8" id="KW-1185">Reference proteome</keyword>
<accession>A0A4R1L3G9</accession>
<dbReference type="AlphaFoldDB" id="A0A4R1L3G9"/>
<comment type="caution">
    <text evidence="7">The sequence shown here is derived from an EMBL/GenBank/DDBJ whole genome shotgun (WGS) entry which is preliminary data.</text>
</comment>
<evidence type="ECO:0000256" key="2">
    <source>
        <dbReference type="ARBA" id="ARBA00022801"/>
    </source>
</evidence>
<evidence type="ECO:0000256" key="4">
    <source>
        <dbReference type="SAM" id="MobiDB-lite"/>
    </source>
</evidence>
<dbReference type="PANTHER" id="PTHR10357">
    <property type="entry name" value="ALPHA-AMYLASE FAMILY MEMBER"/>
    <property type="match status" value="1"/>
</dbReference>
<dbReference type="InterPro" id="IPR006047">
    <property type="entry name" value="GH13_cat_dom"/>
</dbReference>
<evidence type="ECO:0000313" key="7">
    <source>
        <dbReference type="EMBL" id="TCK72572.1"/>
    </source>
</evidence>
<gene>
    <name evidence="7" type="ORF">C7378_2157</name>
</gene>
<dbReference type="Gene3D" id="3.20.20.80">
    <property type="entry name" value="Glycosidases"/>
    <property type="match status" value="1"/>
</dbReference>
<feature type="domain" description="Glycosyl hydrolase family 13 catalytic" evidence="6">
    <location>
        <begin position="65"/>
        <end position="457"/>
    </location>
</feature>
<keyword evidence="2" id="KW-0378">Hydrolase</keyword>
<keyword evidence="5" id="KW-0732">Signal</keyword>
<name>A0A4R1L3G9_9BACT</name>
<evidence type="ECO:0000259" key="6">
    <source>
        <dbReference type="SMART" id="SM00642"/>
    </source>
</evidence>
<dbReference type="InterPro" id="IPR045857">
    <property type="entry name" value="O16G_dom_2"/>
</dbReference>
<dbReference type="Proteomes" id="UP000295210">
    <property type="component" value="Unassembled WGS sequence"/>
</dbReference>
<dbReference type="GO" id="GO:0009313">
    <property type="term" value="P:oligosaccharide catabolic process"/>
    <property type="evidence" value="ECO:0007669"/>
    <property type="project" value="TreeGrafter"/>
</dbReference>
<dbReference type="FunFam" id="3.90.400.10:FF:000002">
    <property type="entry name" value="Sucrose isomerase"/>
    <property type="match status" value="1"/>
</dbReference>
<sequence length="603" mass="68466">MYPYFFREGFKKMTQLTKRASMALAAMLLATGLLGAPQLFAQTHAVATTATQNAEPWWKHAVIYEVYPRSFQDTNNDGIGDLNGITQHLDYLKVLGVDAIWLTPIYPSPQVDFGYDISNYEAVDPQYGTMKDFDHLVAEAKKRNIRIIMDLVLNHTSDKSPWFIESRSSKTNPKRNWYMWHDGTAPGPGHPPNNWQSDFGHSAWEYDAKTGQYYYHKFYIQQPDLNWNNPQVRKAMYGVERFWINRGVDGFRLDAITTLFEDPKMRDDLPVLDANGKQKINEFGDPQLNDTMTNNLPEVHDVLRELRKVSDSYKGRNVVLIGETYLNNIGDLKKMYGANDDELNLPMDMQIGFINKLDVGLFRQRINEAQTEIDGNLPLIVFDNHDNERWDRYGDGTHNQDIGRVLATILFATRDTAMMYYGDEIAMVTTPPTRKEDVKDPVGITGWPKNKGRDGERTPMQWNDGPNAGFTGPNVKPWLPIPPSYKQSNVKTEVADFDSMLNWYKELITLRRDNPAIKDGKNIMLNTSDNNVLSWLRQAPGQPAVVVACNFTAQPQKVSFDLSSQGITSKQAKTLMKTPGSSDPASLDSVNLPPFGVYIGQVQ</sequence>
<organism evidence="7 8">
    <name type="scientific">Acidipila rosea</name>
    <dbReference type="NCBI Taxonomy" id="768535"/>
    <lineage>
        <taxon>Bacteria</taxon>
        <taxon>Pseudomonadati</taxon>
        <taxon>Acidobacteriota</taxon>
        <taxon>Terriglobia</taxon>
        <taxon>Terriglobales</taxon>
        <taxon>Acidobacteriaceae</taxon>
        <taxon>Acidipila</taxon>
    </lineage>
</organism>
<evidence type="ECO:0000256" key="5">
    <source>
        <dbReference type="SAM" id="SignalP"/>
    </source>
</evidence>
<feature type="chain" id="PRO_5020727171" evidence="5">
    <location>
        <begin position="42"/>
        <end position="603"/>
    </location>
</feature>
<evidence type="ECO:0000256" key="3">
    <source>
        <dbReference type="ARBA" id="ARBA00023295"/>
    </source>
</evidence>
<dbReference type="Gene3D" id="3.90.400.10">
    <property type="entry name" value="Oligo-1,6-glucosidase, Domain 2"/>
    <property type="match status" value="1"/>
</dbReference>
<reference evidence="7 8" key="1">
    <citation type="submission" date="2019-03" db="EMBL/GenBank/DDBJ databases">
        <title>Genomic Encyclopedia of Type Strains, Phase IV (KMG-IV): sequencing the most valuable type-strain genomes for metagenomic binning, comparative biology and taxonomic classification.</title>
        <authorList>
            <person name="Goeker M."/>
        </authorList>
    </citation>
    <scope>NUCLEOTIDE SEQUENCE [LARGE SCALE GENOMIC DNA]</scope>
    <source>
        <strain evidence="7 8">DSM 103428</strain>
    </source>
</reference>
<comment type="similarity">
    <text evidence="1">Belongs to the glycosyl hydrolase 13 family.</text>
</comment>
<dbReference type="SUPFAM" id="SSF51445">
    <property type="entry name" value="(Trans)glycosidases"/>
    <property type="match status" value="1"/>
</dbReference>
<dbReference type="Pfam" id="PF00128">
    <property type="entry name" value="Alpha-amylase"/>
    <property type="match status" value="1"/>
</dbReference>
<dbReference type="SUPFAM" id="SSF51011">
    <property type="entry name" value="Glycosyl hydrolase domain"/>
    <property type="match status" value="1"/>
</dbReference>
<proteinExistence type="inferred from homology"/>
<dbReference type="PANTHER" id="PTHR10357:SF179">
    <property type="entry name" value="NEUTRAL AND BASIC AMINO ACID TRANSPORT PROTEIN RBAT"/>
    <property type="match status" value="1"/>
</dbReference>
<dbReference type="GO" id="GO:0004556">
    <property type="term" value="F:alpha-amylase activity"/>
    <property type="evidence" value="ECO:0007669"/>
    <property type="project" value="TreeGrafter"/>
</dbReference>
<evidence type="ECO:0000313" key="8">
    <source>
        <dbReference type="Proteomes" id="UP000295210"/>
    </source>
</evidence>
<dbReference type="InterPro" id="IPR017853">
    <property type="entry name" value="GH"/>
</dbReference>
<evidence type="ECO:0000256" key="1">
    <source>
        <dbReference type="ARBA" id="ARBA00008061"/>
    </source>
</evidence>
<dbReference type="EMBL" id="SMGK01000003">
    <property type="protein sequence ID" value="TCK72572.1"/>
    <property type="molecule type" value="Genomic_DNA"/>
</dbReference>
<feature type="signal peptide" evidence="5">
    <location>
        <begin position="1"/>
        <end position="41"/>
    </location>
</feature>
<dbReference type="FunFam" id="3.20.20.80:FF:000064">
    <property type="entry name" value="Oligo-1,6-glucosidase"/>
    <property type="match status" value="1"/>
</dbReference>
<dbReference type="SMART" id="SM00642">
    <property type="entry name" value="Aamy"/>
    <property type="match status" value="1"/>
</dbReference>
<protein>
    <submittedName>
        <fullName evidence="7">Alpha-glucosidase</fullName>
    </submittedName>
</protein>
<dbReference type="CDD" id="cd11333">
    <property type="entry name" value="AmyAc_SI_OligoGlu_DGase"/>
    <property type="match status" value="1"/>
</dbReference>
<keyword evidence="3" id="KW-0326">Glycosidase</keyword>
<feature type="region of interest" description="Disordered" evidence="4">
    <location>
        <begin position="433"/>
        <end position="467"/>
    </location>
</feature>